<dbReference type="Proteomes" id="UP000221538">
    <property type="component" value="Unassembled WGS sequence"/>
</dbReference>
<evidence type="ECO:0000313" key="1">
    <source>
        <dbReference type="EMBL" id="GAY19482.1"/>
    </source>
</evidence>
<accession>A0A292YTK1</accession>
<reference evidence="1 2" key="2">
    <citation type="journal article" date="2013" name="Environ. Sci. Technol.">
        <title>The 4-tert-butylphenol-utilizing bacterium Sphingobium fuliginis OMI can degrade bisphenols via phenolic ring hydroxylation and meta-cleavage pathway.</title>
        <authorList>
            <person name="Ogata Y."/>
            <person name="Goda S."/>
            <person name="Toyama T."/>
            <person name="Sei K."/>
            <person name="Ike M."/>
        </authorList>
    </citation>
    <scope>NUCLEOTIDE SEQUENCE [LARGE SCALE GENOMIC DNA]</scope>
    <source>
        <strain evidence="1 2">OMI</strain>
    </source>
</reference>
<protein>
    <submittedName>
        <fullName evidence="1">Uncharacterized protein</fullName>
    </submittedName>
</protein>
<organism evidence="1 2">
    <name type="scientific">Sphingobium fuliginis (strain ATCC 27551)</name>
    <dbReference type="NCBI Taxonomy" id="336203"/>
    <lineage>
        <taxon>Bacteria</taxon>
        <taxon>Pseudomonadati</taxon>
        <taxon>Pseudomonadota</taxon>
        <taxon>Alphaproteobacteria</taxon>
        <taxon>Sphingomonadales</taxon>
        <taxon>Sphingomonadaceae</taxon>
        <taxon>Sphingobium</taxon>
    </lineage>
</organism>
<name>A0A292YTK1_SPHSA</name>
<reference evidence="1 2" key="1">
    <citation type="journal article" date="2013" name="Biodegradation">
        <title>Occurrence of 4-tert-butylphenol (4-t-BP) biodegradation in an aquatic sample caused by the presence of Spirodela polyrrhiza and isolation of a 4-t-BP-utilizing bacterium.</title>
        <authorList>
            <person name="Ogata Y."/>
            <person name="Toyama T."/>
            <person name="Yu N."/>
            <person name="Wang X."/>
            <person name="Sei K."/>
            <person name="Ike M."/>
        </authorList>
    </citation>
    <scope>NUCLEOTIDE SEQUENCE [LARGE SCALE GENOMIC DNA]</scope>
    <source>
        <strain evidence="1 2">OMI</strain>
    </source>
</reference>
<sequence>MLRLLRLSARKPGLSSPFRRKPIECRVESPVTGGSILMTSAPMSPSSMQQNGPAMTCEMSSTLMPANGSVAIFLLPYAPYGGADFESQIILYMI</sequence>
<dbReference type="AlphaFoldDB" id="A0A292YTK1"/>
<dbReference type="EMBL" id="BEWI01000003">
    <property type="protein sequence ID" value="GAY19482.1"/>
    <property type="molecule type" value="Genomic_DNA"/>
</dbReference>
<comment type="caution">
    <text evidence="1">The sequence shown here is derived from an EMBL/GenBank/DDBJ whole genome shotgun (WGS) entry which is preliminary data.</text>
</comment>
<evidence type="ECO:0000313" key="2">
    <source>
        <dbReference type="Proteomes" id="UP000221538"/>
    </source>
</evidence>
<gene>
    <name evidence="1" type="ORF">SFOMI_0001</name>
</gene>
<proteinExistence type="predicted"/>